<feature type="transmembrane region" description="Helical" evidence="1">
    <location>
        <begin position="96"/>
        <end position="117"/>
    </location>
</feature>
<organism evidence="2 3">
    <name type="scientific">Atlanticothrix silvestris CENA357</name>
    <dbReference type="NCBI Taxonomy" id="1725252"/>
    <lineage>
        <taxon>Bacteria</taxon>
        <taxon>Bacillati</taxon>
        <taxon>Cyanobacteriota</taxon>
        <taxon>Cyanophyceae</taxon>
        <taxon>Nostocales</taxon>
        <taxon>Nodulariaceae</taxon>
        <taxon>Atlanticothrix</taxon>
        <taxon>Atlanticothrix silvestris</taxon>
    </lineage>
</organism>
<keyword evidence="1" id="KW-1133">Transmembrane helix</keyword>
<keyword evidence="3" id="KW-1185">Reference proteome</keyword>
<dbReference type="Proteomes" id="UP000599391">
    <property type="component" value="Unassembled WGS sequence"/>
</dbReference>
<evidence type="ECO:0000256" key="1">
    <source>
        <dbReference type="SAM" id="Phobius"/>
    </source>
</evidence>
<gene>
    <name evidence="2" type="ORF">I8751_11720</name>
</gene>
<proteinExistence type="predicted"/>
<dbReference type="AlphaFoldDB" id="A0A8J7HCZ7"/>
<accession>A0A8J7HCZ7</accession>
<comment type="caution">
    <text evidence="2">The sequence shown here is derived from an EMBL/GenBank/DDBJ whole genome shotgun (WGS) entry which is preliminary data.</text>
</comment>
<dbReference type="EMBL" id="JAECZB010000023">
    <property type="protein sequence ID" value="MBH8553021.1"/>
    <property type="molecule type" value="Genomic_DNA"/>
</dbReference>
<name>A0A8J7HCZ7_9CYAN</name>
<keyword evidence="1" id="KW-0472">Membrane</keyword>
<reference evidence="2 3" key="1">
    <citation type="journal article" date="2021" name="Int. J. Syst. Evol. Microbiol.">
        <title>Amazonocrinis nigriterrae gen. nov., sp. nov., Atlanticothrix silvestris gen. nov., sp. nov. and Dendronalium phyllosphericum gen. nov., sp. nov., nostocacean cyanobacteria from Brazilian environments.</title>
        <authorList>
            <person name="Alvarenga D.O."/>
            <person name="Andreote A.P.D."/>
            <person name="Branco L.H.Z."/>
            <person name="Delbaje E."/>
            <person name="Cruz R.B."/>
            <person name="Varani A.M."/>
            <person name="Fiore M.F."/>
        </authorList>
    </citation>
    <scope>NUCLEOTIDE SEQUENCE [LARGE SCALE GENOMIC DNA]</scope>
    <source>
        <strain evidence="2 3">CENA357</strain>
    </source>
</reference>
<feature type="transmembrane region" description="Helical" evidence="1">
    <location>
        <begin position="62"/>
        <end position="84"/>
    </location>
</feature>
<evidence type="ECO:0000313" key="2">
    <source>
        <dbReference type="EMBL" id="MBH8553021.1"/>
    </source>
</evidence>
<keyword evidence="1" id="KW-0812">Transmembrane</keyword>
<protein>
    <submittedName>
        <fullName evidence="2">Uncharacterized protein</fullName>
    </submittedName>
</protein>
<feature type="transmembrane region" description="Helical" evidence="1">
    <location>
        <begin position="30"/>
        <end position="50"/>
    </location>
</feature>
<evidence type="ECO:0000313" key="3">
    <source>
        <dbReference type="Proteomes" id="UP000599391"/>
    </source>
</evidence>
<sequence length="247" mass="27187">MFLLLSRVLLWLLIGTIVYSLFQRFYPSGTFAGRLVLVIVLIVIALSFVNPNEPAVASLWRLISFPLKPLGASVLLMMFAAQRIKGGGIDKPGGYLLGWALTILLLSSTPAIAYFLVRTPIAMVDNTNLATKEIVQNYRVASSTALNASPVETLVALRQDTTVNYISDVVGDTILPARDLSQATVAFNSVDIKIPPYLLQNPQDIRTRGLRIEDFVPSAATLQLTTQVWESYLSQVYIFLRGNQIQG</sequence>
<dbReference type="RefSeq" id="WP_214439314.1">
    <property type="nucleotide sequence ID" value="NZ_JAECZB010000023.1"/>
</dbReference>